<dbReference type="Gramene" id="TraesARI5D03G03140090.1">
    <property type="protein sequence ID" value="TraesARI5D03G03140090.1"/>
    <property type="gene ID" value="TraesARI5D03G03140090"/>
</dbReference>
<dbReference type="Gramene" id="TraesSYM5D03G03127010.1">
    <property type="protein sequence ID" value="TraesSYM5D03G03127010.1"/>
    <property type="gene ID" value="TraesSYM5D03G03127010"/>
</dbReference>
<feature type="domain" description="GRF-type" evidence="6">
    <location>
        <begin position="47"/>
        <end position="90"/>
    </location>
</feature>
<dbReference type="Gramene" id="TraesPARA_EIv1.0_1856150.1">
    <property type="protein sequence ID" value="TraesPARA_EIv1.0_1856150.1.CDS"/>
    <property type="gene ID" value="TraesPARA_EIv1.0_1856150"/>
</dbReference>
<evidence type="ECO:0000256" key="4">
    <source>
        <dbReference type="PROSITE-ProRule" id="PRU01343"/>
    </source>
</evidence>
<dbReference type="EnsemblPlants" id="TraesCS5D02G411200.1">
    <property type="protein sequence ID" value="TraesCS5D02G411200.1"/>
    <property type="gene ID" value="TraesCS5D02G411200"/>
</dbReference>
<dbReference type="Gramene" id="TraesMAC5D03G03185090.1">
    <property type="protein sequence ID" value="TraesMAC5D03G03185090.1"/>
    <property type="gene ID" value="TraesMAC5D03G03185090"/>
</dbReference>
<dbReference type="GO" id="GO:0008270">
    <property type="term" value="F:zinc ion binding"/>
    <property type="evidence" value="ECO:0007669"/>
    <property type="project" value="UniProtKB-KW"/>
</dbReference>
<name>A0A3B6MYT3_WHEAT</name>
<keyword evidence="8" id="KW-1185">Reference proteome</keyword>
<evidence type="ECO:0000313" key="7">
    <source>
        <dbReference type="EnsemblPlants" id="TraesCS5D02G411200.1"/>
    </source>
</evidence>
<sequence>MPSWKDGEESSEEEELVGMDLEQHWANPGTTIDASFCGRAADASITCRLHLAPCMKYVAFEGKDTGRRFYGCAVPQDGIDCGVAQWVDAPWPSILQRCLEKIWEMFHEENHGRMIDHEKYKKELDKVNKQLDTLGDQYSQLVEDVTKIFDWADQNNRVMSDEEFKQKQMDVDKDMEKLAISKEKQSADFGKMKEMEKLAQELKEMKCILRSQGEIIRNTRKERDEMKKERDWLVEEKKKLEFLVGDLMKAGHGNKDKLAKIKSILDE</sequence>
<dbReference type="Gramene" id="TraesCS5D02G411200.1">
    <property type="protein sequence ID" value="TraesCS5D02G411200.1"/>
    <property type="gene ID" value="TraesCS5D02G411200"/>
</dbReference>
<evidence type="ECO:0000259" key="6">
    <source>
        <dbReference type="PROSITE" id="PS51999"/>
    </source>
</evidence>
<dbReference type="SMR" id="A0A3B6MYT3"/>
<dbReference type="Pfam" id="PF06839">
    <property type="entry name" value="Zn_ribbon_GRF"/>
    <property type="match status" value="1"/>
</dbReference>
<keyword evidence="2 4" id="KW-0863">Zinc-finger</keyword>
<dbReference type="Gramene" id="TraesLDM5D03G03191210.1">
    <property type="protein sequence ID" value="TraesLDM5D03G03191210.1"/>
    <property type="gene ID" value="TraesLDM5D03G03191210"/>
</dbReference>
<feature type="coiled-coil region" evidence="5">
    <location>
        <begin position="209"/>
        <end position="236"/>
    </location>
</feature>
<dbReference type="Gramene" id="TraesSTA5D03G03177420.1">
    <property type="protein sequence ID" value="TraesSTA5D03G03177420.1"/>
    <property type="gene ID" value="TraesSTA5D03G03177420"/>
</dbReference>
<evidence type="ECO:0000256" key="5">
    <source>
        <dbReference type="SAM" id="Coils"/>
    </source>
</evidence>
<organism evidence="7">
    <name type="scientific">Triticum aestivum</name>
    <name type="common">Wheat</name>
    <dbReference type="NCBI Taxonomy" id="4565"/>
    <lineage>
        <taxon>Eukaryota</taxon>
        <taxon>Viridiplantae</taxon>
        <taxon>Streptophyta</taxon>
        <taxon>Embryophyta</taxon>
        <taxon>Tracheophyta</taxon>
        <taxon>Spermatophyta</taxon>
        <taxon>Magnoliopsida</taxon>
        <taxon>Liliopsida</taxon>
        <taxon>Poales</taxon>
        <taxon>Poaceae</taxon>
        <taxon>BOP clade</taxon>
        <taxon>Pooideae</taxon>
        <taxon>Triticodae</taxon>
        <taxon>Triticeae</taxon>
        <taxon>Triticinae</taxon>
        <taxon>Triticum</taxon>
    </lineage>
</organism>
<evidence type="ECO:0000313" key="8">
    <source>
        <dbReference type="Proteomes" id="UP000019116"/>
    </source>
</evidence>
<dbReference type="Gramene" id="TraesNOR5D03G03215910.1">
    <property type="protein sequence ID" value="TraesNOR5D03G03215910.1"/>
    <property type="gene ID" value="TraesNOR5D03G03215910"/>
</dbReference>
<protein>
    <recommendedName>
        <fullName evidence="6">GRF-type domain-containing protein</fullName>
    </recommendedName>
</protein>
<reference evidence="7" key="1">
    <citation type="submission" date="2018-08" db="EMBL/GenBank/DDBJ databases">
        <authorList>
            <person name="Rossello M."/>
        </authorList>
    </citation>
    <scope>NUCLEOTIDE SEQUENCE [LARGE SCALE GENOMIC DNA]</scope>
    <source>
        <strain evidence="7">cv. Chinese Spring</strain>
    </source>
</reference>
<dbReference type="Proteomes" id="UP000019116">
    <property type="component" value="Chromosome 5D"/>
</dbReference>
<dbReference type="Gramene" id="TraesCS5D03G0910200.1">
    <property type="protein sequence ID" value="TraesCS5D03G0910200.1.CDS"/>
    <property type="gene ID" value="TraesCS5D03G0910200"/>
</dbReference>
<keyword evidence="5" id="KW-0175">Coiled coil</keyword>
<dbReference type="PROSITE" id="PS51999">
    <property type="entry name" value="ZF_GRF"/>
    <property type="match status" value="1"/>
</dbReference>
<dbReference type="InterPro" id="IPR010666">
    <property type="entry name" value="Znf_GRF"/>
</dbReference>
<reference evidence="7" key="2">
    <citation type="submission" date="2018-10" db="UniProtKB">
        <authorList>
            <consortium name="EnsemblPlants"/>
        </authorList>
    </citation>
    <scope>IDENTIFICATION</scope>
</reference>
<evidence type="ECO:0000256" key="3">
    <source>
        <dbReference type="ARBA" id="ARBA00022833"/>
    </source>
</evidence>
<keyword evidence="1" id="KW-0479">Metal-binding</keyword>
<evidence type="ECO:0000256" key="2">
    <source>
        <dbReference type="ARBA" id="ARBA00022771"/>
    </source>
</evidence>
<dbReference type="Gramene" id="TraesJAG5D03G03183680.1">
    <property type="protein sequence ID" value="TraesJAG5D03G03183680.1"/>
    <property type="gene ID" value="TraesJAG5D03G03183680"/>
</dbReference>
<dbReference type="AlphaFoldDB" id="A0A3B6MYT3"/>
<dbReference type="OrthoDB" id="693808at2759"/>
<dbReference type="PANTHER" id="PTHR35163:SF13">
    <property type="entry name" value="NB-ARC DOMAIN-CONTAINING PROTEIN"/>
    <property type="match status" value="1"/>
</dbReference>
<dbReference type="PANTHER" id="PTHR35163">
    <property type="entry name" value="OS02G0467300 PROTEIN"/>
    <property type="match status" value="1"/>
</dbReference>
<dbReference type="Gramene" id="TraesLAC5D03G03142150.1">
    <property type="protein sequence ID" value="TraesLAC5D03G03142150.1"/>
    <property type="gene ID" value="TraesLAC5D03G03142150"/>
</dbReference>
<evidence type="ECO:0000256" key="1">
    <source>
        <dbReference type="ARBA" id="ARBA00022723"/>
    </source>
</evidence>
<keyword evidence="3" id="KW-0862">Zinc</keyword>
<proteinExistence type="predicted"/>
<accession>A0A3B6MYT3</accession>
<feature type="coiled-coil region" evidence="5">
    <location>
        <begin position="117"/>
        <end position="144"/>
    </location>
</feature>
<dbReference type="Gramene" id="TraesJUL5D03G03211480.1">
    <property type="protein sequence ID" value="TraesJUL5D03G03211480.1"/>
    <property type="gene ID" value="TraesJUL5D03G03211480"/>
</dbReference>